<keyword evidence="7" id="KW-1185">Reference proteome</keyword>
<dbReference type="OrthoDB" id="9810950at2"/>
<feature type="compositionally biased region" description="Basic and acidic residues" evidence="4">
    <location>
        <begin position="473"/>
        <end position="483"/>
    </location>
</feature>
<dbReference type="InterPro" id="IPR009695">
    <property type="entry name" value="Diacylglyc_glucosyltr_N"/>
</dbReference>
<feature type="domain" description="Diacylglycerol glucosyltransferase N-terminal" evidence="5">
    <location>
        <begin position="37"/>
        <end position="186"/>
    </location>
</feature>
<evidence type="ECO:0000256" key="3">
    <source>
        <dbReference type="ARBA" id="ARBA00022679"/>
    </source>
</evidence>
<dbReference type="InterPro" id="IPR050519">
    <property type="entry name" value="Glycosyltransf_28_UgtP"/>
</dbReference>
<dbReference type="STRING" id="1469144.LI90_2510"/>
<accession>A0A132MU86</accession>
<sequence>MSRSDDPESWRAPHPGSARAGVRDHVVVISGSVGAGHDGAARELERRLRALGFQVECHDFLDLLPSQVGRLFKGAYKGMLAEAPWSWQALYGLLDRSRTLTGLVRGLAGIARPRVRALIRKETCLAVATYPLAGQVLGQLRQRGEVAVPVAMYFTDFSVHRLWVSRYVDVHLAPHAVSAEEARALGAPAVVVAGPLVRPGFAPPTRSGRQAARARFGLPFDRRLALVASGSWGVGDVARTVAEIAATGLADPVVVCGRNEQLRRELAGQGIGHVFGWVDDMPALMRAVDVMVQNGCGLTVLEAFASGLPVATYRCIPGHGRTNAAAWDRAGLATWIRQPEELPGALAELLDGPLRHRQVTAAGDLFSRDPVALATRLAQPVLPALLARATPLPARVGMAGARLALLLSGAGAGVVAYGSGEVRPRADGVVFPVPHPRAGVPDGGAPTAQDSGVSAWRLKDIDLVDPRPVPPRTRQDGDAEARLAEGVSGTT</sequence>
<dbReference type="AlphaFoldDB" id="A0A132MU86"/>
<dbReference type="Pfam" id="PF13692">
    <property type="entry name" value="Glyco_trans_1_4"/>
    <property type="match status" value="1"/>
</dbReference>
<evidence type="ECO:0000313" key="7">
    <source>
        <dbReference type="Proteomes" id="UP000070188"/>
    </source>
</evidence>
<reference evidence="7" key="1">
    <citation type="submission" date="2015-04" db="EMBL/GenBank/DDBJ databases">
        <title>Physiological reanalysis, assessment of diazotrophy, and genome sequences of multiple isolates of Streptomyces thermoautotrophicus.</title>
        <authorList>
            <person name="MacKellar D.C."/>
            <person name="Lieber L."/>
            <person name="Norman J."/>
            <person name="Bolger A."/>
            <person name="Tobin C."/>
            <person name="Murray J.W."/>
            <person name="Chang R."/>
            <person name="Ford T."/>
            <person name="Nguyen P.Q."/>
            <person name="Woodward J."/>
            <person name="Permingeat H."/>
            <person name="Joshi N.S."/>
            <person name="Silver P.A."/>
            <person name="Usadel B."/>
            <person name="Rutherford A.W."/>
            <person name="Friesen M."/>
            <person name="Prell J."/>
        </authorList>
    </citation>
    <scope>NUCLEOTIDE SEQUENCE [LARGE SCALE GENOMIC DNA]</scope>
    <source>
        <strain evidence="7">H1</strain>
    </source>
</reference>
<dbReference type="PATRIC" id="fig|1469144.10.peg.2718"/>
<name>A0A132MU86_9ACTN</name>
<proteinExistence type="inferred from homology"/>
<dbReference type="Gene3D" id="3.40.50.2000">
    <property type="entry name" value="Glycogen Phosphorylase B"/>
    <property type="match status" value="1"/>
</dbReference>
<evidence type="ECO:0000259" key="5">
    <source>
        <dbReference type="Pfam" id="PF06925"/>
    </source>
</evidence>
<keyword evidence="2" id="KW-0328">Glycosyltransferase</keyword>
<dbReference type="RefSeq" id="WP_079101954.1">
    <property type="nucleotide sequence ID" value="NZ_JYIJ01000018.1"/>
</dbReference>
<comment type="similarity">
    <text evidence="1">Belongs to the glycosyltransferase 28 family.</text>
</comment>
<dbReference type="Pfam" id="PF06925">
    <property type="entry name" value="MGDG_synth"/>
    <property type="match status" value="1"/>
</dbReference>
<dbReference type="PANTHER" id="PTHR43025">
    <property type="entry name" value="MONOGALACTOSYLDIACYLGLYCEROL SYNTHASE"/>
    <property type="match status" value="1"/>
</dbReference>
<dbReference type="GO" id="GO:0009247">
    <property type="term" value="P:glycolipid biosynthetic process"/>
    <property type="evidence" value="ECO:0007669"/>
    <property type="project" value="InterPro"/>
</dbReference>
<feature type="region of interest" description="Disordered" evidence="4">
    <location>
        <begin position="462"/>
        <end position="491"/>
    </location>
</feature>
<protein>
    <submittedName>
        <fullName evidence="6">Monogalactosyldiacylglycerol synthase</fullName>
    </submittedName>
</protein>
<evidence type="ECO:0000256" key="4">
    <source>
        <dbReference type="SAM" id="MobiDB-lite"/>
    </source>
</evidence>
<evidence type="ECO:0000256" key="1">
    <source>
        <dbReference type="ARBA" id="ARBA00006962"/>
    </source>
</evidence>
<dbReference type="GO" id="GO:0016758">
    <property type="term" value="F:hexosyltransferase activity"/>
    <property type="evidence" value="ECO:0007669"/>
    <property type="project" value="InterPro"/>
</dbReference>
<dbReference type="Proteomes" id="UP000070188">
    <property type="component" value="Unassembled WGS sequence"/>
</dbReference>
<gene>
    <name evidence="6" type="ORF">LI90_2510</name>
</gene>
<dbReference type="GO" id="GO:0016020">
    <property type="term" value="C:membrane"/>
    <property type="evidence" value="ECO:0007669"/>
    <property type="project" value="GOC"/>
</dbReference>
<dbReference type="PANTHER" id="PTHR43025:SF3">
    <property type="entry name" value="MONOGALACTOSYLDIACYLGLYCEROL SYNTHASE 1, CHLOROPLASTIC"/>
    <property type="match status" value="1"/>
</dbReference>
<organism evidence="6 7">
    <name type="scientific">Carbonactinospora thermoautotrophica</name>
    <dbReference type="NCBI Taxonomy" id="1469144"/>
    <lineage>
        <taxon>Bacteria</taxon>
        <taxon>Bacillati</taxon>
        <taxon>Actinomycetota</taxon>
        <taxon>Actinomycetes</taxon>
        <taxon>Kitasatosporales</taxon>
        <taxon>Carbonactinosporaceae</taxon>
        <taxon>Carbonactinospora</taxon>
    </lineage>
</organism>
<evidence type="ECO:0000256" key="2">
    <source>
        <dbReference type="ARBA" id="ARBA00022676"/>
    </source>
</evidence>
<keyword evidence="3" id="KW-0808">Transferase</keyword>
<dbReference type="EMBL" id="LAXD01000001">
    <property type="protein sequence ID" value="KWX01478.1"/>
    <property type="molecule type" value="Genomic_DNA"/>
</dbReference>
<dbReference type="SUPFAM" id="SSF53756">
    <property type="entry name" value="UDP-Glycosyltransferase/glycogen phosphorylase"/>
    <property type="match status" value="1"/>
</dbReference>
<evidence type="ECO:0000313" key="6">
    <source>
        <dbReference type="EMBL" id="KWX01478.1"/>
    </source>
</evidence>
<comment type="caution">
    <text evidence="6">The sequence shown here is derived from an EMBL/GenBank/DDBJ whole genome shotgun (WGS) entry which is preliminary data.</text>
</comment>